<gene>
    <name evidence="1" type="ORF">NX778_10205</name>
</gene>
<dbReference type="EMBL" id="JANUGU010000002">
    <property type="protein sequence ID" value="MCS0658436.1"/>
    <property type="molecule type" value="Genomic_DNA"/>
</dbReference>
<dbReference type="Proteomes" id="UP001204621">
    <property type="component" value="Unassembled WGS sequence"/>
</dbReference>
<sequence>MAAKPPSAKAKAWILFDQIVARAAPRRQHSNPWVKAPDGEVRYEPDYDTLVKLLGVPLYLKAGTQSGVPALALDVWLSY</sequence>
<evidence type="ECO:0000313" key="2">
    <source>
        <dbReference type="Proteomes" id="UP001204621"/>
    </source>
</evidence>
<keyword evidence="2" id="KW-1185">Reference proteome</keyword>
<comment type="caution">
    <text evidence="1">The sequence shown here is derived from an EMBL/GenBank/DDBJ whole genome shotgun (WGS) entry which is preliminary data.</text>
</comment>
<organism evidence="1 2">
    <name type="scientific">Massilia terrae</name>
    <dbReference type="NCBI Taxonomy" id="1811224"/>
    <lineage>
        <taxon>Bacteria</taxon>
        <taxon>Pseudomonadati</taxon>
        <taxon>Pseudomonadota</taxon>
        <taxon>Betaproteobacteria</taxon>
        <taxon>Burkholderiales</taxon>
        <taxon>Oxalobacteraceae</taxon>
        <taxon>Telluria group</taxon>
        <taxon>Massilia</taxon>
    </lineage>
</organism>
<evidence type="ECO:0000313" key="1">
    <source>
        <dbReference type="EMBL" id="MCS0658436.1"/>
    </source>
</evidence>
<protein>
    <submittedName>
        <fullName evidence="1">Uncharacterized protein</fullName>
    </submittedName>
</protein>
<name>A0ABT2CWU6_9BURK</name>
<reference evidence="1 2" key="1">
    <citation type="submission" date="2022-08" db="EMBL/GenBank/DDBJ databases">
        <title>Reclassification of Massilia species as members of the genera Telluria, Duganella, Pseudoduganella, Mokoshia gen. nov. and Zemynaea gen. nov. using orthogonal and non-orthogonal genome-based approaches.</title>
        <authorList>
            <person name="Bowman J.P."/>
        </authorList>
    </citation>
    <scope>NUCLEOTIDE SEQUENCE [LARGE SCALE GENOMIC DNA]</scope>
    <source>
        <strain evidence="1 2">JCM 31606</strain>
    </source>
</reference>
<proteinExistence type="predicted"/>
<accession>A0ABT2CWU6</accession>
<dbReference type="RefSeq" id="WP_258811618.1">
    <property type="nucleotide sequence ID" value="NZ_JANUGU010000002.1"/>
</dbReference>